<name>A0A1F6SZW2_9PROT</name>
<dbReference type="STRING" id="1817756.A2140_10195"/>
<feature type="domain" description="DAHP synthetase I/KDSA" evidence="10">
    <location>
        <begin position="46"/>
        <end position="341"/>
    </location>
</feature>
<dbReference type="GO" id="GO:0003849">
    <property type="term" value="F:3-deoxy-7-phosphoheptulonate synthase activity"/>
    <property type="evidence" value="ECO:0007669"/>
    <property type="project" value="UniProtKB-EC"/>
</dbReference>
<dbReference type="UniPathway" id="UPA00053">
    <property type="reaction ID" value="UER00084"/>
</dbReference>
<evidence type="ECO:0000256" key="8">
    <source>
        <dbReference type="PIRNR" id="PIRNR001361"/>
    </source>
</evidence>
<accession>A0A1F6SZW2</accession>
<gene>
    <name evidence="11" type="ORF">A2140_10195</name>
</gene>
<evidence type="ECO:0000256" key="6">
    <source>
        <dbReference type="ARBA" id="ARBA00023141"/>
    </source>
</evidence>
<evidence type="ECO:0000259" key="10">
    <source>
        <dbReference type="Pfam" id="PF00793"/>
    </source>
</evidence>
<evidence type="ECO:0000256" key="9">
    <source>
        <dbReference type="SAM" id="MobiDB-lite"/>
    </source>
</evidence>
<dbReference type="Proteomes" id="UP000178379">
    <property type="component" value="Unassembled WGS sequence"/>
</dbReference>
<comment type="pathway">
    <text evidence="2 8">Metabolic intermediate biosynthesis; chorismate biosynthesis; chorismate from D-erythrose 4-phosphate and phosphoenolpyruvate: step 1/7.</text>
</comment>
<evidence type="ECO:0000256" key="5">
    <source>
        <dbReference type="ARBA" id="ARBA00022679"/>
    </source>
</evidence>
<dbReference type="InterPro" id="IPR006218">
    <property type="entry name" value="DAHP1/KDSA"/>
</dbReference>
<comment type="catalytic activity">
    <reaction evidence="7 8">
        <text>D-erythrose 4-phosphate + phosphoenolpyruvate + H2O = 7-phospho-2-dehydro-3-deoxy-D-arabino-heptonate + phosphate</text>
        <dbReference type="Rhea" id="RHEA:14717"/>
        <dbReference type="ChEBI" id="CHEBI:15377"/>
        <dbReference type="ChEBI" id="CHEBI:16897"/>
        <dbReference type="ChEBI" id="CHEBI:43474"/>
        <dbReference type="ChEBI" id="CHEBI:58394"/>
        <dbReference type="ChEBI" id="CHEBI:58702"/>
        <dbReference type="EC" id="2.5.1.54"/>
    </reaction>
</comment>
<evidence type="ECO:0000256" key="7">
    <source>
        <dbReference type="ARBA" id="ARBA00047508"/>
    </source>
</evidence>
<evidence type="ECO:0000256" key="4">
    <source>
        <dbReference type="ARBA" id="ARBA00022605"/>
    </source>
</evidence>
<dbReference type="GO" id="GO:0009073">
    <property type="term" value="P:aromatic amino acid family biosynthetic process"/>
    <property type="evidence" value="ECO:0007669"/>
    <property type="project" value="UniProtKB-KW"/>
</dbReference>
<dbReference type="PIRSF" id="PIRSF001361">
    <property type="entry name" value="DAHP_synthase"/>
    <property type="match status" value="1"/>
</dbReference>
<dbReference type="InterPro" id="IPR013785">
    <property type="entry name" value="Aldolase_TIM"/>
</dbReference>
<evidence type="ECO:0000256" key="1">
    <source>
        <dbReference type="ARBA" id="ARBA00003726"/>
    </source>
</evidence>
<dbReference type="FunFam" id="3.20.20.70:FF:000005">
    <property type="entry name" value="Phospho-2-dehydro-3-deoxyheptonate aldolase"/>
    <property type="match status" value="1"/>
</dbReference>
<dbReference type="PANTHER" id="PTHR21225:SF10">
    <property type="entry name" value="PHOSPHO-2-DEHYDRO-3-DEOXYHEPTONATE ALDOLASE, TYR-SENSITIVE"/>
    <property type="match status" value="1"/>
</dbReference>
<evidence type="ECO:0000256" key="3">
    <source>
        <dbReference type="ARBA" id="ARBA00007985"/>
    </source>
</evidence>
<organism evidence="11 12">
    <name type="scientific">Candidatus Muproteobacteria bacterium RBG_16_62_13</name>
    <dbReference type="NCBI Taxonomy" id="1817756"/>
    <lineage>
        <taxon>Bacteria</taxon>
        <taxon>Pseudomonadati</taxon>
        <taxon>Pseudomonadota</taxon>
        <taxon>Candidatus Muproteobacteria</taxon>
    </lineage>
</organism>
<dbReference type="EC" id="2.5.1.54" evidence="8"/>
<dbReference type="NCBIfam" id="TIGR00034">
    <property type="entry name" value="aroFGH"/>
    <property type="match status" value="1"/>
</dbReference>
<comment type="similarity">
    <text evidence="3 8">Belongs to the class-I DAHP synthase family.</text>
</comment>
<dbReference type="NCBIfam" id="NF009395">
    <property type="entry name" value="PRK12755.1"/>
    <property type="match status" value="1"/>
</dbReference>
<dbReference type="EMBL" id="MFSQ01000122">
    <property type="protein sequence ID" value="OGI38468.1"/>
    <property type="molecule type" value="Genomic_DNA"/>
</dbReference>
<dbReference type="InterPro" id="IPR006219">
    <property type="entry name" value="DAHP_synth_1"/>
</dbReference>
<keyword evidence="6 8" id="KW-0057">Aromatic amino acid biosynthesis</keyword>
<dbReference type="GO" id="GO:0005737">
    <property type="term" value="C:cytoplasm"/>
    <property type="evidence" value="ECO:0007669"/>
    <property type="project" value="TreeGrafter"/>
</dbReference>
<dbReference type="Gene3D" id="3.20.20.70">
    <property type="entry name" value="Aldolase class I"/>
    <property type="match status" value="1"/>
</dbReference>
<feature type="region of interest" description="Disordered" evidence="9">
    <location>
        <begin position="352"/>
        <end position="376"/>
    </location>
</feature>
<evidence type="ECO:0000313" key="12">
    <source>
        <dbReference type="Proteomes" id="UP000178379"/>
    </source>
</evidence>
<dbReference type="GO" id="GO:0008652">
    <property type="term" value="P:amino acid biosynthetic process"/>
    <property type="evidence" value="ECO:0007669"/>
    <property type="project" value="UniProtKB-KW"/>
</dbReference>
<dbReference type="Pfam" id="PF00793">
    <property type="entry name" value="DAHP_synth_1"/>
    <property type="match status" value="1"/>
</dbReference>
<keyword evidence="4 8" id="KW-0028">Amino-acid biosynthesis</keyword>
<evidence type="ECO:0000313" key="11">
    <source>
        <dbReference type="EMBL" id="OGI38468.1"/>
    </source>
</evidence>
<dbReference type="GO" id="GO:0009423">
    <property type="term" value="P:chorismate biosynthetic process"/>
    <property type="evidence" value="ECO:0007669"/>
    <property type="project" value="UniProtKB-UniPathway"/>
</dbReference>
<sequence length="376" mass="40798">MSEEQLSNVNVLSQELLPTPEQVKSALPLSASAEATVHAGREAVRRILDRQNPRLFVVVGPCSIHDLKAAHEYAGRLKKLADEVADTLTLVMRVYFEKPRTTVGWKGLINDPHMDDSFHIEKGLHLARELLLHLGEIGLPTATEALDPITPQYLGDLVTWTAIGARTTESQTHREMASGLSTPVGFKNGTDGSLGVAINALHSVAQPHHFLGINQNGQCAVFRTRGNRYGHVVLRGGNGKPNYNAESIARCEQELAKEKLPGNIVIDCSHGNSNKDPSRQPLVAGEVADQIVAGNCSIVGLMLESHLHAGNQQIPDDHSKLKYGVSVTDACIGWETTEALLRELRRKLNDPLRRRAAGGQQNLSSPFKGEAGRGMG</sequence>
<proteinExistence type="inferred from homology"/>
<dbReference type="PANTHER" id="PTHR21225">
    <property type="entry name" value="PHOSPHO-2-DEHYDRO-3-DEOXYHEPTONATE ALDOLASE DAHP SYNTHETASE"/>
    <property type="match status" value="1"/>
</dbReference>
<comment type="function">
    <text evidence="1 8">Stereospecific condensation of phosphoenolpyruvate (PEP) and D-erythrose-4-phosphate (E4P) giving rise to 3-deoxy-D-arabino-heptulosonate-7-phosphate (DAHP).</text>
</comment>
<dbReference type="AlphaFoldDB" id="A0A1F6SZW2"/>
<protein>
    <recommendedName>
        <fullName evidence="8">Phospho-2-dehydro-3-deoxyheptonate aldolase</fullName>
        <ecNumber evidence="8">2.5.1.54</ecNumber>
    </recommendedName>
</protein>
<reference evidence="11 12" key="1">
    <citation type="journal article" date="2016" name="Nat. Commun.">
        <title>Thousands of microbial genomes shed light on interconnected biogeochemical processes in an aquifer system.</title>
        <authorList>
            <person name="Anantharaman K."/>
            <person name="Brown C.T."/>
            <person name="Hug L.A."/>
            <person name="Sharon I."/>
            <person name="Castelle C.J."/>
            <person name="Probst A.J."/>
            <person name="Thomas B.C."/>
            <person name="Singh A."/>
            <person name="Wilkins M.J."/>
            <person name="Karaoz U."/>
            <person name="Brodie E.L."/>
            <person name="Williams K.H."/>
            <person name="Hubbard S.S."/>
            <person name="Banfield J.F."/>
        </authorList>
    </citation>
    <scope>NUCLEOTIDE SEQUENCE [LARGE SCALE GENOMIC DNA]</scope>
</reference>
<dbReference type="GO" id="GO:0042802">
    <property type="term" value="F:identical protein binding"/>
    <property type="evidence" value="ECO:0007669"/>
    <property type="project" value="UniProtKB-ARBA"/>
</dbReference>
<dbReference type="SUPFAM" id="SSF51569">
    <property type="entry name" value="Aldolase"/>
    <property type="match status" value="1"/>
</dbReference>
<evidence type="ECO:0000256" key="2">
    <source>
        <dbReference type="ARBA" id="ARBA00004688"/>
    </source>
</evidence>
<keyword evidence="5 8" id="KW-0808">Transferase</keyword>
<comment type="caution">
    <text evidence="11">The sequence shown here is derived from an EMBL/GenBank/DDBJ whole genome shotgun (WGS) entry which is preliminary data.</text>
</comment>